<feature type="domain" description="Caspase family p20" evidence="2">
    <location>
        <begin position="23"/>
        <end position="152"/>
    </location>
</feature>
<dbReference type="AlphaFoldDB" id="A0A126QL10"/>
<dbReference type="Proteomes" id="UP000055611">
    <property type="component" value="Chromosome"/>
</dbReference>
<feature type="chain" id="PRO_5044548127" evidence="1">
    <location>
        <begin position="23"/>
        <end position="521"/>
    </location>
</feature>
<dbReference type="Gene3D" id="3.40.50.1460">
    <property type="match status" value="1"/>
</dbReference>
<evidence type="ECO:0000313" key="5">
    <source>
        <dbReference type="Proteomes" id="UP000055611"/>
    </source>
</evidence>
<evidence type="ECO:0000256" key="1">
    <source>
        <dbReference type="SAM" id="SignalP"/>
    </source>
</evidence>
<reference evidence="3 5" key="1">
    <citation type="journal article" date="2016" name="Front. Microbiol.">
        <title>Genome Sequence of the Piezophilic, Mesophilic Sulfate-Reducing Bacterium Desulfovibrio indicus J2T.</title>
        <authorList>
            <person name="Cao J."/>
            <person name="Maignien L."/>
            <person name="Shao Z."/>
            <person name="Alain K."/>
            <person name="Jebbar M."/>
        </authorList>
    </citation>
    <scope>NUCLEOTIDE SEQUENCE [LARGE SCALE GENOMIC DNA]</scope>
    <source>
        <strain evidence="3 5">J2</strain>
    </source>
</reference>
<accession>A0A126QL10</accession>
<dbReference type="EMBL" id="CP014206">
    <property type="protein sequence ID" value="AMK10743.1"/>
    <property type="molecule type" value="Genomic_DNA"/>
</dbReference>
<dbReference type="Gene3D" id="3.90.1580.10">
    <property type="entry name" value="paralog of FGE (formylglycine-generating enzyme)"/>
    <property type="match status" value="1"/>
</dbReference>
<evidence type="ECO:0000313" key="6">
    <source>
        <dbReference type="Proteomes" id="UP000295506"/>
    </source>
</evidence>
<keyword evidence="1" id="KW-0732">Signal</keyword>
<dbReference type="InterPro" id="IPR016187">
    <property type="entry name" value="CTDL_fold"/>
</dbReference>
<dbReference type="PANTHER" id="PTHR22576">
    <property type="entry name" value="MUCOSA ASSOCIATED LYMPHOID TISSUE LYMPHOMA TRANSLOCATION PROTEIN 1/PARACASPASE"/>
    <property type="match status" value="1"/>
</dbReference>
<dbReference type="InterPro" id="IPR042095">
    <property type="entry name" value="SUMF_sf"/>
</dbReference>
<dbReference type="InterPro" id="IPR029030">
    <property type="entry name" value="Caspase-like_dom_sf"/>
</dbReference>
<gene>
    <name evidence="3" type="ORF">AWY79_06265</name>
    <name evidence="4" type="ORF">EDC59_101125</name>
</gene>
<dbReference type="InterPro" id="IPR011600">
    <property type="entry name" value="Pept_C14_caspase"/>
</dbReference>
<dbReference type="InterPro" id="IPR001309">
    <property type="entry name" value="Pept_C14_p20"/>
</dbReference>
<dbReference type="KEGG" id="dej:AWY79_06265"/>
<protein>
    <submittedName>
        <fullName evidence="4">Caspase domain-containing protein</fullName>
    </submittedName>
</protein>
<dbReference type="Pfam" id="PF03781">
    <property type="entry name" value="FGE-sulfatase"/>
    <property type="match status" value="1"/>
</dbReference>
<dbReference type="InterPro" id="IPR005532">
    <property type="entry name" value="SUMF_dom"/>
</dbReference>
<proteinExistence type="predicted"/>
<dbReference type="InterPro" id="IPR052039">
    <property type="entry name" value="Caspase-related_regulators"/>
</dbReference>
<organism evidence="4 6">
    <name type="scientific">Pseudodesulfovibrio indicus</name>
    <dbReference type="NCBI Taxonomy" id="1716143"/>
    <lineage>
        <taxon>Bacteria</taxon>
        <taxon>Pseudomonadati</taxon>
        <taxon>Thermodesulfobacteriota</taxon>
        <taxon>Desulfovibrionia</taxon>
        <taxon>Desulfovibrionales</taxon>
        <taxon>Desulfovibrionaceae</taxon>
    </lineage>
</organism>
<evidence type="ECO:0000313" key="4">
    <source>
        <dbReference type="EMBL" id="TDT91727.1"/>
    </source>
</evidence>
<dbReference type="EMBL" id="SOBK01000001">
    <property type="protein sequence ID" value="TDT91727.1"/>
    <property type="molecule type" value="Genomic_DNA"/>
</dbReference>
<reference evidence="4 6" key="2">
    <citation type="submission" date="2019-03" db="EMBL/GenBank/DDBJ databases">
        <title>Genomic Encyclopedia of Type Strains, Phase IV (KMG-IV): sequencing the most valuable type-strain genomes for metagenomic binning, comparative biology and taxonomic classification.</title>
        <authorList>
            <person name="Goeker M."/>
        </authorList>
    </citation>
    <scope>NUCLEOTIDE SEQUENCE [LARGE SCALE GENOMIC DNA]</scope>
    <source>
        <strain evidence="4 6">DSM 101483</strain>
    </source>
</reference>
<evidence type="ECO:0000259" key="2">
    <source>
        <dbReference type="PROSITE" id="PS50208"/>
    </source>
</evidence>
<dbReference type="PROSITE" id="PS50208">
    <property type="entry name" value="CASPASE_P20"/>
    <property type="match status" value="1"/>
</dbReference>
<dbReference type="SUPFAM" id="SSF52129">
    <property type="entry name" value="Caspase-like"/>
    <property type="match status" value="1"/>
</dbReference>
<feature type="signal peptide" evidence="1">
    <location>
        <begin position="1"/>
        <end position="22"/>
    </location>
</feature>
<dbReference type="Proteomes" id="UP000295506">
    <property type="component" value="Unassembled WGS sequence"/>
</dbReference>
<dbReference type="RefSeq" id="WP_066801702.1">
    <property type="nucleotide sequence ID" value="NZ_CP014206.1"/>
</dbReference>
<dbReference type="PANTHER" id="PTHR22576:SF37">
    <property type="entry name" value="MUCOSA-ASSOCIATED LYMPHOID TISSUE LYMPHOMA TRANSLOCATION PROTEIN 1"/>
    <property type="match status" value="1"/>
</dbReference>
<sequence>MRTLILVSLAAVLLALSSPARASSRVALVIGNSDYEQAPLQNPANDATDIATALIELGFEVNLLKNGDRNQMERAINAFGKNLRGAEIGLFYFAGHGAEVEGINYLFPLHAGIDSEADVKYRTVDSRYVLAEMEGAGPRSSIIILDACRNNPFVRKFRSANRGLAIMDAPLGSVVAFATSPGKLASDGQGRNGVYTKYLLKHLRDPKLSIREILLKTRIDVVAETGRRQIPWDASSLLAEVYLGAPVSDADRPVPSVPASDEIKDNQAMVFNRTTWTEPTTGMEFVWVPAGCFTMGEDRLMGDNSPAHKVCLDGFWIGKYEVTQRQWTTVMDSDSFYNKGLGKPADGISWEQAMEFVRRLGETGSGRYSLPTEAQWEYAAAGGANPDQDVTDYRDVAWYHSNSKDGSHDVGTKAPNALGLHDMSGNVWEWCRDDYDSSAYEKHDPNNPEVREDSRLKVIRGGGYMSQVRDLNVRSRDRMAKSQGARQASITSKLGERRGHDYHLSSQFSDVIGFRVVRMDQ</sequence>
<keyword evidence="5" id="KW-1185">Reference proteome</keyword>
<evidence type="ECO:0000313" key="3">
    <source>
        <dbReference type="EMBL" id="AMK10743.1"/>
    </source>
</evidence>
<name>A0A126QL10_9BACT</name>
<dbReference type="OrthoDB" id="9768004at2"/>
<dbReference type="SUPFAM" id="SSF56436">
    <property type="entry name" value="C-type lectin-like"/>
    <property type="match status" value="1"/>
</dbReference>
<dbReference type="GO" id="GO:0004197">
    <property type="term" value="F:cysteine-type endopeptidase activity"/>
    <property type="evidence" value="ECO:0007669"/>
    <property type="project" value="InterPro"/>
</dbReference>
<dbReference type="GO" id="GO:0006508">
    <property type="term" value="P:proteolysis"/>
    <property type="evidence" value="ECO:0007669"/>
    <property type="project" value="InterPro"/>
</dbReference>
<dbReference type="Pfam" id="PF00656">
    <property type="entry name" value="Peptidase_C14"/>
    <property type="match status" value="1"/>
</dbReference>